<dbReference type="Pfam" id="PF02754">
    <property type="entry name" value="CCG"/>
    <property type="match status" value="2"/>
</dbReference>
<protein>
    <recommendedName>
        <fullName evidence="2">Cysteine-rich domain-containing protein</fullName>
    </recommendedName>
</protein>
<evidence type="ECO:0000259" key="2">
    <source>
        <dbReference type="Pfam" id="PF02754"/>
    </source>
</evidence>
<dbReference type="Proteomes" id="UP000220922">
    <property type="component" value="Unassembled WGS sequence"/>
</dbReference>
<feature type="domain" description="Cysteine-rich" evidence="2">
    <location>
        <begin position="3"/>
        <end position="85"/>
    </location>
</feature>
<evidence type="ECO:0000313" key="3">
    <source>
        <dbReference type="EMBL" id="PDV98130.1"/>
    </source>
</evidence>
<organism evidence="3 4">
    <name type="scientific">Candidatus Chloroploca asiatica</name>
    <dbReference type="NCBI Taxonomy" id="1506545"/>
    <lineage>
        <taxon>Bacteria</taxon>
        <taxon>Bacillati</taxon>
        <taxon>Chloroflexota</taxon>
        <taxon>Chloroflexia</taxon>
        <taxon>Chloroflexales</taxon>
        <taxon>Chloroflexineae</taxon>
        <taxon>Oscillochloridaceae</taxon>
        <taxon>Candidatus Chloroploca</taxon>
    </lineage>
</organism>
<dbReference type="OrthoDB" id="9777685at2"/>
<evidence type="ECO:0000256" key="1">
    <source>
        <dbReference type="ARBA" id="ARBA00023002"/>
    </source>
</evidence>
<gene>
    <name evidence="3" type="ORF">A9Q02_03345</name>
</gene>
<dbReference type="Gene3D" id="1.20.1050.140">
    <property type="match status" value="1"/>
</dbReference>
<dbReference type="GO" id="GO:0016491">
    <property type="term" value="F:oxidoreductase activity"/>
    <property type="evidence" value="ECO:0007669"/>
    <property type="project" value="UniProtKB-KW"/>
</dbReference>
<reference evidence="3 4" key="1">
    <citation type="submission" date="2016-05" db="EMBL/GenBank/DDBJ databases">
        <authorList>
            <person name="Lavstsen T."/>
            <person name="Jespersen J.S."/>
        </authorList>
    </citation>
    <scope>NUCLEOTIDE SEQUENCE [LARGE SCALE GENOMIC DNA]</scope>
    <source>
        <strain evidence="3 4">B7-9</strain>
    </source>
</reference>
<feature type="domain" description="Cysteine-rich" evidence="2">
    <location>
        <begin position="150"/>
        <end position="235"/>
    </location>
</feature>
<dbReference type="InterPro" id="IPR051278">
    <property type="entry name" value="HdrB/HdrD_reductase"/>
</dbReference>
<dbReference type="AlphaFoldDB" id="A0A2H3L0F7"/>
<dbReference type="PANTHER" id="PTHR42947:SF1">
    <property type="entry name" value="COB--COM HETERODISULFIDE REDUCTASE SUBUNIT B 1"/>
    <property type="match status" value="1"/>
</dbReference>
<evidence type="ECO:0000313" key="4">
    <source>
        <dbReference type="Proteomes" id="UP000220922"/>
    </source>
</evidence>
<comment type="caution">
    <text evidence="3">The sequence shown here is derived from an EMBL/GenBank/DDBJ whole genome shotgun (WGS) entry which is preliminary data.</text>
</comment>
<dbReference type="RefSeq" id="WP_097653854.1">
    <property type="nucleotide sequence ID" value="NZ_LYXE01000110.1"/>
</dbReference>
<sequence length="296" mass="32383">MQIAYYPGCTIKVSAPEHEIAALAVMRVLGLDLHEMREWNCCGVVHSLATDNLIRHMAPVRVFARLQQQGEREVVTLCDMCFNTLARANQVARRQPEQMDAIKATSGDELNYDGSAEVLHLLQILRDRVGMAAIKARVRQPLHNLRVYPYYGCKLLRPTEVGLDDPEVPTVLGDLMAALGATVVEGNLQTRCCGAYHVVNRENLVAERVAATVAQARANGANAIVLSCPLCHFNLATRQSNPDHALPVLYYTQLMGLAFGLPPATLGLPDATALFEEALPTAHHAQAVPMCTKGER</sequence>
<accession>A0A2H3L0F7</accession>
<keyword evidence="4" id="KW-1185">Reference proteome</keyword>
<dbReference type="EMBL" id="LYXE01000110">
    <property type="protein sequence ID" value="PDV98130.1"/>
    <property type="molecule type" value="Genomic_DNA"/>
</dbReference>
<name>A0A2H3L0F7_9CHLR</name>
<proteinExistence type="predicted"/>
<dbReference type="InterPro" id="IPR004017">
    <property type="entry name" value="Cys_rich_dom"/>
</dbReference>
<keyword evidence="1" id="KW-0560">Oxidoreductase</keyword>
<dbReference type="PANTHER" id="PTHR42947">
    <property type="entry name" value="COB--COM HETERODISULFIDE REDUCTASE SUBUNIT B 1"/>
    <property type="match status" value="1"/>
</dbReference>